<keyword evidence="10 11" id="KW-0807">Transducer</keyword>
<keyword evidence="7" id="KW-1015">Disulfide bond</keyword>
<dbReference type="InterPro" id="IPR017452">
    <property type="entry name" value="GPCR_Rhodpsn_7TM"/>
</dbReference>
<dbReference type="GO" id="GO:0001594">
    <property type="term" value="F:trace-amine receptor activity"/>
    <property type="evidence" value="ECO:0007669"/>
    <property type="project" value="InterPro"/>
</dbReference>
<dbReference type="PROSITE" id="PS00237">
    <property type="entry name" value="G_PROTEIN_RECEP_F1_1"/>
    <property type="match status" value="1"/>
</dbReference>
<reference evidence="14" key="1">
    <citation type="submission" date="2022-02" db="EMBL/GenBank/DDBJ databases">
        <title>Atlantic sturgeon de novo genome assembly.</title>
        <authorList>
            <person name="Stock M."/>
            <person name="Klopp C."/>
            <person name="Guiguen Y."/>
            <person name="Cabau C."/>
            <person name="Parinello H."/>
            <person name="Santidrian Yebra-Pimentel E."/>
            <person name="Kuhl H."/>
            <person name="Dirks R.P."/>
            <person name="Guessner J."/>
            <person name="Wuertz S."/>
            <person name="Du K."/>
            <person name="Schartl M."/>
        </authorList>
    </citation>
    <scope>NUCLEOTIDE SEQUENCE</scope>
    <source>
        <strain evidence="14">STURGEONOMICS-FGT-2020</strain>
        <tissue evidence="14">Whole blood</tissue>
    </source>
</reference>
<dbReference type="PANTHER" id="PTHR24249">
    <property type="entry name" value="HISTAMINE RECEPTOR-RELATED G-PROTEIN COUPLED RECEPTOR"/>
    <property type="match status" value="1"/>
</dbReference>
<evidence type="ECO:0000313" key="15">
    <source>
        <dbReference type="Proteomes" id="UP001230051"/>
    </source>
</evidence>
<feature type="transmembrane region" description="Helical" evidence="12">
    <location>
        <begin position="6"/>
        <end position="23"/>
    </location>
</feature>
<organism evidence="14 15">
    <name type="scientific">Acipenser oxyrinchus oxyrinchus</name>
    <dbReference type="NCBI Taxonomy" id="40147"/>
    <lineage>
        <taxon>Eukaryota</taxon>
        <taxon>Metazoa</taxon>
        <taxon>Chordata</taxon>
        <taxon>Craniata</taxon>
        <taxon>Vertebrata</taxon>
        <taxon>Euteleostomi</taxon>
        <taxon>Actinopterygii</taxon>
        <taxon>Chondrostei</taxon>
        <taxon>Acipenseriformes</taxon>
        <taxon>Acipenseridae</taxon>
        <taxon>Acipenser</taxon>
    </lineage>
</organism>
<comment type="subcellular location">
    <subcellularLocation>
        <location evidence="1">Cell membrane</location>
        <topology evidence="1">Multi-pass membrane protein</topology>
    </subcellularLocation>
</comment>
<feature type="transmembrane region" description="Helical" evidence="12">
    <location>
        <begin position="77"/>
        <end position="98"/>
    </location>
</feature>
<name>A0AAD8LPR9_ACIOX</name>
<keyword evidence="15" id="KW-1185">Reference proteome</keyword>
<dbReference type="InterPro" id="IPR000276">
    <property type="entry name" value="GPCR_Rhodpsn"/>
</dbReference>
<feature type="transmembrane region" description="Helical" evidence="12">
    <location>
        <begin position="227"/>
        <end position="247"/>
    </location>
</feature>
<comment type="caution">
    <text evidence="14">The sequence shown here is derived from an EMBL/GenBank/DDBJ whole genome shotgun (WGS) entry which is preliminary data.</text>
</comment>
<dbReference type="PANTHER" id="PTHR24249:SF220">
    <property type="entry name" value="TRACE AMINE-ASSOCIATED RECEPTOR 4"/>
    <property type="match status" value="1"/>
</dbReference>
<dbReference type="InterPro" id="IPR009132">
    <property type="entry name" value="TAAR_fam"/>
</dbReference>
<dbReference type="Gene3D" id="1.20.1070.10">
    <property type="entry name" value="Rhodopsin 7-helix transmembrane proteins"/>
    <property type="match status" value="1"/>
</dbReference>
<gene>
    <name evidence="14" type="primary">Taar4</name>
    <name evidence="14" type="ORF">AOXY_G7772</name>
</gene>
<evidence type="ECO:0000256" key="10">
    <source>
        <dbReference type="ARBA" id="ARBA00023224"/>
    </source>
</evidence>
<keyword evidence="3 11" id="KW-0812">Transmembrane</keyword>
<feature type="transmembrane region" description="Helical" evidence="12">
    <location>
        <begin position="163"/>
        <end position="191"/>
    </location>
</feature>
<dbReference type="Proteomes" id="UP001230051">
    <property type="component" value="Unassembled WGS sequence"/>
</dbReference>
<dbReference type="PRINTS" id="PR00237">
    <property type="entry name" value="GPCRRHODOPSN"/>
</dbReference>
<dbReference type="SUPFAM" id="SSF81321">
    <property type="entry name" value="Family A G protein-coupled receptor-like"/>
    <property type="match status" value="1"/>
</dbReference>
<feature type="transmembrane region" description="Helical" evidence="12">
    <location>
        <begin position="259"/>
        <end position="281"/>
    </location>
</feature>
<keyword evidence="4 12" id="KW-1133">Transmembrane helix</keyword>
<evidence type="ECO:0000256" key="8">
    <source>
        <dbReference type="ARBA" id="ARBA00023170"/>
    </source>
</evidence>
<evidence type="ECO:0000256" key="5">
    <source>
        <dbReference type="ARBA" id="ARBA00023040"/>
    </source>
</evidence>
<dbReference type="PROSITE" id="PS50262">
    <property type="entry name" value="G_PROTEIN_RECEP_F1_2"/>
    <property type="match status" value="1"/>
</dbReference>
<comment type="similarity">
    <text evidence="11">Belongs to the G-protein coupled receptor 1 family.</text>
</comment>
<feature type="transmembrane region" description="Helical" evidence="12">
    <location>
        <begin position="35"/>
        <end position="57"/>
    </location>
</feature>
<evidence type="ECO:0000256" key="11">
    <source>
        <dbReference type="RuleBase" id="RU000688"/>
    </source>
</evidence>
<dbReference type="FunFam" id="1.20.1070.10:FF:000030">
    <property type="entry name" value="trace amine-associated receptor 1"/>
    <property type="match status" value="1"/>
</dbReference>
<dbReference type="GO" id="GO:0005886">
    <property type="term" value="C:plasma membrane"/>
    <property type="evidence" value="ECO:0007669"/>
    <property type="project" value="UniProtKB-SubCell"/>
</dbReference>
<dbReference type="InterPro" id="IPR009133">
    <property type="entry name" value="TAAR1"/>
</dbReference>
<dbReference type="SMART" id="SM01381">
    <property type="entry name" value="7TM_GPCR_Srsx"/>
    <property type="match status" value="1"/>
</dbReference>
<keyword evidence="6 12" id="KW-0472">Membrane</keyword>
<keyword evidence="8 11" id="KW-0675">Receptor</keyword>
<evidence type="ECO:0000256" key="7">
    <source>
        <dbReference type="ARBA" id="ARBA00023157"/>
    </source>
</evidence>
<feature type="transmembrane region" description="Helical" evidence="12">
    <location>
        <begin position="110"/>
        <end position="135"/>
    </location>
</feature>
<evidence type="ECO:0000259" key="13">
    <source>
        <dbReference type="PROSITE" id="PS50262"/>
    </source>
</evidence>
<evidence type="ECO:0000256" key="6">
    <source>
        <dbReference type="ARBA" id="ARBA00023136"/>
    </source>
</evidence>
<feature type="domain" description="G-protein coupled receptors family 1 profile" evidence="13">
    <location>
        <begin position="15"/>
        <end position="278"/>
    </location>
</feature>
<dbReference type="Pfam" id="PF00001">
    <property type="entry name" value="7tm_1"/>
    <property type="match status" value="1"/>
</dbReference>
<evidence type="ECO:0000256" key="9">
    <source>
        <dbReference type="ARBA" id="ARBA00023180"/>
    </source>
</evidence>
<accession>A0AAD8LPR9</accession>
<dbReference type="InterPro" id="IPR050569">
    <property type="entry name" value="TAAR"/>
</dbReference>
<evidence type="ECO:0000256" key="12">
    <source>
        <dbReference type="SAM" id="Phobius"/>
    </source>
</evidence>
<keyword evidence="9" id="KW-0325">Glycoprotein</keyword>
<evidence type="ECO:0000256" key="4">
    <source>
        <dbReference type="ARBA" id="ARBA00022989"/>
    </source>
</evidence>
<dbReference type="EMBL" id="JAGXEW010000006">
    <property type="protein sequence ID" value="KAK1170834.1"/>
    <property type="molecule type" value="Genomic_DNA"/>
</dbReference>
<sequence>MYIFMAGTILITISGNLVVIISISHFRQLHSPTNLLILSLGFADLLLGTIVMPFSMIRSVETCWYFGDLFCKIHSSFDMMMSTASIFHLCFIAIDRYYAICNPLRYRTEITTSVAAIFIAISWVYSIMFAFGVVFSNINLVGIEEFVISNSCVGTCVLVFNRLWGVLVTMLAIIIPGTIMISLYIKILYVARRHARVINKMQSTKLSLDENRKEISQKKEKKAAKTLGIVMGVFLLCWLPFFIATVIDPFVDFSTPVILFDALVWLGYFNSTFNPIIYGFFYPWFQKAFKIIVTGKIFKSGSSSTNLFTENL</sequence>
<proteinExistence type="inferred from homology"/>
<dbReference type="CDD" id="cd15312">
    <property type="entry name" value="7tmA_TAAR2_3_4"/>
    <property type="match status" value="1"/>
</dbReference>
<protein>
    <submittedName>
        <fullName evidence="14">Trace amine-associated receptor 4-like</fullName>
    </submittedName>
</protein>
<dbReference type="PRINTS" id="PR01830">
    <property type="entry name" value="TRACEAMINER"/>
</dbReference>
<dbReference type="AlphaFoldDB" id="A0AAD8LPR9"/>
<evidence type="ECO:0000256" key="3">
    <source>
        <dbReference type="ARBA" id="ARBA00022692"/>
    </source>
</evidence>
<evidence type="ECO:0000313" key="14">
    <source>
        <dbReference type="EMBL" id="KAK1170834.1"/>
    </source>
</evidence>
<keyword evidence="5 11" id="KW-0297">G-protein coupled receptor</keyword>
<dbReference type="PRINTS" id="PR01831">
    <property type="entry name" value="TRACEAMINE1R"/>
</dbReference>
<evidence type="ECO:0000256" key="1">
    <source>
        <dbReference type="ARBA" id="ARBA00004651"/>
    </source>
</evidence>
<evidence type="ECO:0000256" key="2">
    <source>
        <dbReference type="ARBA" id="ARBA00022475"/>
    </source>
</evidence>
<keyword evidence="2" id="KW-1003">Cell membrane</keyword>